<feature type="non-terminal residue" evidence="2">
    <location>
        <position position="1"/>
    </location>
</feature>
<name>A0A7R9R2P9_9ACAR</name>
<dbReference type="Pfam" id="PF12473">
    <property type="entry name" value="DUF3694"/>
    <property type="match status" value="1"/>
</dbReference>
<evidence type="ECO:0000313" key="2">
    <source>
        <dbReference type="EMBL" id="CAD7666545.1"/>
    </source>
</evidence>
<dbReference type="InterPro" id="IPR022164">
    <property type="entry name" value="Kinesin-like"/>
</dbReference>
<dbReference type="AlphaFoldDB" id="A0A7R9R2P9"/>
<accession>A0A7R9R2P9</accession>
<organism evidence="2">
    <name type="scientific">Oppiella nova</name>
    <dbReference type="NCBI Taxonomy" id="334625"/>
    <lineage>
        <taxon>Eukaryota</taxon>
        <taxon>Metazoa</taxon>
        <taxon>Ecdysozoa</taxon>
        <taxon>Arthropoda</taxon>
        <taxon>Chelicerata</taxon>
        <taxon>Arachnida</taxon>
        <taxon>Acari</taxon>
        <taxon>Acariformes</taxon>
        <taxon>Sarcoptiformes</taxon>
        <taxon>Oribatida</taxon>
        <taxon>Brachypylina</taxon>
        <taxon>Oppioidea</taxon>
        <taxon>Oppiidae</taxon>
        <taxon>Oppiella</taxon>
    </lineage>
</organism>
<reference evidence="2" key="1">
    <citation type="submission" date="2020-11" db="EMBL/GenBank/DDBJ databases">
        <authorList>
            <person name="Tran Van P."/>
        </authorList>
    </citation>
    <scope>NUCLEOTIDE SEQUENCE</scope>
</reference>
<sequence>CFKFKTNTEKKICIAIFQDSTQSRVTLNIEKCFGMLLSPGRNIKSSDMIPIGLLSMTRHNVPMDNTRKNVTQWQIIGVWNPSEPLFEVLNTETPRDTRVYFTIAVDL</sequence>
<feature type="domain" description="Kinesin-like" evidence="1">
    <location>
        <begin position="1"/>
        <end position="107"/>
    </location>
</feature>
<evidence type="ECO:0000259" key="1">
    <source>
        <dbReference type="Pfam" id="PF12473"/>
    </source>
</evidence>
<proteinExistence type="predicted"/>
<keyword evidence="3" id="KW-1185">Reference proteome</keyword>
<dbReference type="Proteomes" id="UP000728032">
    <property type="component" value="Unassembled WGS sequence"/>
</dbReference>
<dbReference type="EMBL" id="CAJPVJ010054572">
    <property type="protein sequence ID" value="CAG2183519.1"/>
    <property type="molecule type" value="Genomic_DNA"/>
</dbReference>
<gene>
    <name evidence="2" type="ORF">ONB1V03_LOCUS22939</name>
</gene>
<protein>
    <recommendedName>
        <fullName evidence="1">Kinesin-like domain-containing protein</fullName>
    </recommendedName>
</protein>
<evidence type="ECO:0000313" key="3">
    <source>
        <dbReference type="Proteomes" id="UP000728032"/>
    </source>
</evidence>
<dbReference type="OrthoDB" id="295078at2759"/>
<feature type="non-terminal residue" evidence="2">
    <location>
        <position position="107"/>
    </location>
</feature>
<dbReference type="EMBL" id="OC969397">
    <property type="protein sequence ID" value="CAD7666545.1"/>
    <property type="molecule type" value="Genomic_DNA"/>
</dbReference>